<protein>
    <submittedName>
        <fullName evidence="8">Sulfatase</fullName>
    </submittedName>
</protein>
<comment type="pathway">
    <text evidence="2">Cell wall biogenesis; lipoteichoic acid biosynthesis.</text>
</comment>
<dbReference type="GO" id="GO:0005886">
    <property type="term" value="C:plasma membrane"/>
    <property type="evidence" value="ECO:0007669"/>
    <property type="project" value="UniProtKB-SubCell"/>
</dbReference>
<evidence type="ECO:0000256" key="3">
    <source>
        <dbReference type="ARBA" id="ARBA00022475"/>
    </source>
</evidence>
<dbReference type="PANTHER" id="PTHR47371:SF3">
    <property type="entry name" value="PHOSPHOGLYCEROL TRANSFERASE I"/>
    <property type="match status" value="1"/>
</dbReference>
<dbReference type="STRING" id="84698.SAMN04488528_10981"/>
<keyword evidence="5" id="KW-1133">Transmembrane helix</keyword>
<evidence type="ECO:0000256" key="2">
    <source>
        <dbReference type="ARBA" id="ARBA00004936"/>
    </source>
</evidence>
<comment type="subcellular location">
    <subcellularLocation>
        <location evidence="1">Cell membrane</location>
        <topology evidence="1">Multi-pass membrane protein</topology>
    </subcellularLocation>
</comment>
<dbReference type="InterPro" id="IPR017850">
    <property type="entry name" value="Alkaline_phosphatase_core_sf"/>
</dbReference>
<dbReference type="EMBL" id="FOKI01000098">
    <property type="protein sequence ID" value="SFB47909.1"/>
    <property type="molecule type" value="Genomic_DNA"/>
</dbReference>
<gene>
    <name evidence="8" type="ORF">SAMN04488528_10981</name>
</gene>
<keyword evidence="9" id="KW-1185">Reference proteome</keyword>
<accession>A0A1I1BC25</accession>
<sequence>FQSVNYVDKQIGNLVNMLKEKNQLDNTVLVIYGDHTGVHKFYQDKVNEIKNMEEKFREKDLRVPFIIYNPELSGEKKDVIGGQIDMMPTVAYLMGIERDRLKDSAMGRILVNTERNSTILNNGEIMGKTKSKEEENHIKNVFSVADKIIEGNYFKNKQ</sequence>
<reference evidence="8 9" key="1">
    <citation type="submission" date="2016-10" db="EMBL/GenBank/DDBJ databases">
        <authorList>
            <person name="de Groot N.N."/>
        </authorList>
    </citation>
    <scope>NUCLEOTIDE SEQUENCE [LARGE SCALE GENOMIC DNA]</scope>
    <source>
        <strain evidence="8 9">DSM 12271</strain>
    </source>
</reference>
<dbReference type="Gene3D" id="3.40.720.10">
    <property type="entry name" value="Alkaline Phosphatase, subunit A"/>
    <property type="match status" value="1"/>
</dbReference>
<keyword evidence="6" id="KW-0472">Membrane</keyword>
<feature type="domain" description="Sulfatase N-terminal" evidence="7">
    <location>
        <begin position="2"/>
        <end position="96"/>
    </location>
</feature>
<evidence type="ECO:0000256" key="5">
    <source>
        <dbReference type="ARBA" id="ARBA00022989"/>
    </source>
</evidence>
<evidence type="ECO:0000256" key="6">
    <source>
        <dbReference type="ARBA" id="ARBA00023136"/>
    </source>
</evidence>
<evidence type="ECO:0000256" key="1">
    <source>
        <dbReference type="ARBA" id="ARBA00004651"/>
    </source>
</evidence>
<evidence type="ECO:0000313" key="8">
    <source>
        <dbReference type="EMBL" id="SFB47909.1"/>
    </source>
</evidence>
<dbReference type="Proteomes" id="UP000198619">
    <property type="component" value="Unassembled WGS sequence"/>
</dbReference>
<organism evidence="8 9">
    <name type="scientific">Clostridium frigidicarnis</name>
    <dbReference type="NCBI Taxonomy" id="84698"/>
    <lineage>
        <taxon>Bacteria</taxon>
        <taxon>Bacillati</taxon>
        <taxon>Bacillota</taxon>
        <taxon>Clostridia</taxon>
        <taxon>Eubacteriales</taxon>
        <taxon>Clostridiaceae</taxon>
        <taxon>Clostridium</taxon>
    </lineage>
</organism>
<proteinExistence type="predicted"/>
<feature type="non-terminal residue" evidence="8">
    <location>
        <position position="1"/>
    </location>
</feature>
<dbReference type="Pfam" id="PF00884">
    <property type="entry name" value="Sulfatase"/>
    <property type="match status" value="1"/>
</dbReference>
<keyword evidence="3" id="KW-1003">Cell membrane</keyword>
<keyword evidence="4" id="KW-0812">Transmembrane</keyword>
<dbReference type="RefSeq" id="WP_177199526.1">
    <property type="nucleotide sequence ID" value="NZ_FOKI01000098.1"/>
</dbReference>
<evidence type="ECO:0000259" key="7">
    <source>
        <dbReference type="Pfam" id="PF00884"/>
    </source>
</evidence>
<evidence type="ECO:0000313" key="9">
    <source>
        <dbReference type="Proteomes" id="UP000198619"/>
    </source>
</evidence>
<dbReference type="InterPro" id="IPR000917">
    <property type="entry name" value="Sulfatase_N"/>
</dbReference>
<dbReference type="PANTHER" id="PTHR47371">
    <property type="entry name" value="LIPOTEICHOIC ACID SYNTHASE"/>
    <property type="match status" value="1"/>
</dbReference>
<dbReference type="SUPFAM" id="SSF53649">
    <property type="entry name" value="Alkaline phosphatase-like"/>
    <property type="match status" value="1"/>
</dbReference>
<dbReference type="InterPro" id="IPR050448">
    <property type="entry name" value="OpgB/LTA_synthase_biosynth"/>
</dbReference>
<evidence type="ECO:0000256" key="4">
    <source>
        <dbReference type="ARBA" id="ARBA00022692"/>
    </source>
</evidence>
<name>A0A1I1BC25_9CLOT</name>
<dbReference type="AlphaFoldDB" id="A0A1I1BC25"/>